<reference evidence="1" key="1">
    <citation type="journal article" date="2019" name="Sci. Rep.">
        <title>Draft genome of Tanacetum cinerariifolium, the natural source of mosquito coil.</title>
        <authorList>
            <person name="Yamashiro T."/>
            <person name="Shiraishi A."/>
            <person name="Satake H."/>
            <person name="Nakayama K."/>
        </authorList>
    </citation>
    <scope>NUCLEOTIDE SEQUENCE</scope>
</reference>
<sequence>RRHGRKHAPAVLGRELGRAVAANSELQQVLAAVVVVEAPHVGEQARLRLGFGGGLGAGGVAHVGQAPDNDALLHGRGS</sequence>
<dbReference type="AlphaFoldDB" id="A0A699XWT1"/>
<feature type="non-terminal residue" evidence="1">
    <location>
        <position position="1"/>
    </location>
</feature>
<dbReference type="EMBL" id="BKCJ011890434">
    <property type="protein sequence ID" value="GFD61381.1"/>
    <property type="molecule type" value="Genomic_DNA"/>
</dbReference>
<proteinExistence type="predicted"/>
<name>A0A699XWT1_TANCI</name>
<accession>A0A699XWT1</accession>
<comment type="caution">
    <text evidence="1">The sequence shown here is derived from an EMBL/GenBank/DDBJ whole genome shotgun (WGS) entry which is preliminary data.</text>
</comment>
<gene>
    <name evidence="1" type="ORF">Tci_933350</name>
</gene>
<evidence type="ECO:0000313" key="1">
    <source>
        <dbReference type="EMBL" id="GFD61381.1"/>
    </source>
</evidence>
<protein>
    <submittedName>
        <fullName evidence="1">Uncharacterized protein</fullName>
    </submittedName>
</protein>
<organism evidence="1">
    <name type="scientific">Tanacetum cinerariifolium</name>
    <name type="common">Dalmatian daisy</name>
    <name type="synonym">Chrysanthemum cinerariifolium</name>
    <dbReference type="NCBI Taxonomy" id="118510"/>
    <lineage>
        <taxon>Eukaryota</taxon>
        <taxon>Viridiplantae</taxon>
        <taxon>Streptophyta</taxon>
        <taxon>Embryophyta</taxon>
        <taxon>Tracheophyta</taxon>
        <taxon>Spermatophyta</taxon>
        <taxon>Magnoliopsida</taxon>
        <taxon>eudicotyledons</taxon>
        <taxon>Gunneridae</taxon>
        <taxon>Pentapetalae</taxon>
        <taxon>asterids</taxon>
        <taxon>campanulids</taxon>
        <taxon>Asterales</taxon>
        <taxon>Asteraceae</taxon>
        <taxon>Asteroideae</taxon>
        <taxon>Anthemideae</taxon>
        <taxon>Anthemidinae</taxon>
        <taxon>Tanacetum</taxon>
    </lineage>
</organism>
<feature type="non-terminal residue" evidence="1">
    <location>
        <position position="78"/>
    </location>
</feature>